<comment type="similarity">
    <text evidence="4">Belongs to the HflD family.</text>
</comment>
<comment type="subcellular location">
    <subcellularLocation>
        <location evidence="4">Cytoplasm</location>
    </subcellularLocation>
    <subcellularLocation>
        <location evidence="4">Cell membrane</location>
        <topology evidence="4">Peripheral membrane protein</topology>
        <orientation evidence="4">Cytoplasmic side</orientation>
    </subcellularLocation>
</comment>
<dbReference type="Pfam" id="PF04356">
    <property type="entry name" value="DUF489"/>
    <property type="match status" value="1"/>
</dbReference>
<evidence type="ECO:0000256" key="1">
    <source>
        <dbReference type="ARBA" id="ARBA00022475"/>
    </source>
</evidence>
<keyword evidence="1 4" id="KW-1003">Cell membrane</keyword>
<dbReference type="GO" id="GO:0005737">
    <property type="term" value="C:cytoplasm"/>
    <property type="evidence" value="ECO:0007669"/>
    <property type="project" value="UniProtKB-SubCell"/>
</dbReference>
<keyword evidence="6" id="KW-1185">Reference proteome</keyword>
<evidence type="ECO:0000256" key="2">
    <source>
        <dbReference type="ARBA" id="ARBA00022490"/>
    </source>
</evidence>
<evidence type="ECO:0000313" key="6">
    <source>
        <dbReference type="Proteomes" id="UP000236745"/>
    </source>
</evidence>
<sequence>MAREHDEQAIALAGLFQAVSLVEQIARRGMIAQNSFETSIASLFVSDPKLTEDVYGGTHDLPFNLGLGLKQMQELVDKRAGGINPDVMRYALTLIQLERKLADRPDMLEEIGKRLDQLEQKAHYFGDQPADDNAATSSAFDPSIYTHSNVIAGIAALYQDTISTFTIRVQVGGDPRHLQNSENAARIRALLLAGIRAVILWRQVGGKRWHLFFFRSRVRSSLQKIHPSGH</sequence>
<dbReference type="PANTHER" id="PTHR38100:SF1">
    <property type="entry name" value="HIGH FREQUENCY LYSOGENIZATION PROTEIN HFLD"/>
    <property type="match status" value="1"/>
</dbReference>
<dbReference type="Proteomes" id="UP000236745">
    <property type="component" value="Unassembled WGS sequence"/>
</dbReference>
<dbReference type="InterPro" id="IPR007451">
    <property type="entry name" value="HflD"/>
</dbReference>
<dbReference type="EMBL" id="FNVQ01000001">
    <property type="protein sequence ID" value="SEF78759.1"/>
    <property type="molecule type" value="Genomic_DNA"/>
</dbReference>
<protein>
    <recommendedName>
        <fullName evidence="4">High frequency lysogenization protein HflD homolog</fullName>
    </recommendedName>
</protein>
<dbReference type="AlphaFoldDB" id="A0A1H5UUN1"/>
<name>A0A1H5UUN1_9GAMM</name>
<evidence type="ECO:0000256" key="4">
    <source>
        <dbReference type="HAMAP-Rule" id="MF_00695"/>
    </source>
</evidence>
<organism evidence="5 6">
    <name type="scientific">Marinobacterium lutimaris</name>
    <dbReference type="NCBI Taxonomy" id="568106"/>
    <lineage>
        <taxon>Bacteria</taxon>
        <taxon>Pseudomonadati</taxon>
        <taxon>Pseudomonadota</taxon>
        <taxon>Gammaproteobacteria</taxon>
        <taxon>Oceanospirillales</taxon>
        <taxon>Oceanospirillaceae</taxon>
        <taxon>Marinobacterium</taxon>
    </lineage>
</organism>
<gene>
    <name evidence="4" type="primary">hflD</name>
    <name evidence="5" type="ORF">SAMN05444390_101515</name>
</gene>
<dbReference type="InterPro" id="IPR035932">
    <property type="entry name" value="HflD-like_sf"/>
</dbReference>
<dbReference type="Gene3D" id="1.10.3890.10">
    <property type="entry name" value="HflD-like"/>
    <property type="match status" value="1"/>
</dbReference>
<dbReference type="GO" id="GO:0005886">
    <property type="term" value="C:plasma membrane"/>
    <property type="evidence" value="ECO:0007669"/>
    <property type="project" value="UniProtKB-SubCell"/>
</dbReference>
<dbReference type="RefSeq" id="WP_104001499.1">
    <property type="nucleotide sequence ID" value="NZ_FNVQ01000001.1"/>
</dbReference>
<evidence type="ECO:0000313" key="5">
    <source>
        <dbReference type="EMBL" id="SEF78759.1"/>
    </source>
</evidence>
<keyword evidence="3 4" id="KW-0472">Membrane</keyword>
<reference evidence="5 6" key="1">
    <citation type="submission" date="2016-10" db="EMBL/GenBank/DDBJ databases">
        <authorList>
            <person name="de Groot N.N."/>
        </authorList>
    </citation>
    <scope>NUCLEOTIDE SEQUENCE [LARGE SCALE GENOMIC DNA]</scope>
    <source>
        <strain evidence="5 6">DSM 22012</strain>
    </source>
</reference>
<dbReference type="SUPFAM" id="SSF101322">
    <property type="entry name" value="YcfC-like"/>
    <property type="match status" value="1"/>
</dbReference>
<dbReference type="OrthoDB" id="9788031at2"/>
<accession>A0A1H5UUN1</accession>
<evidence type="ECO:0000256" key="3">
    <source>
        <dbReference type="ARBA" id="ARBA00023136"/>
    </source>
</evidence>
<proteinExistence type="inferred from homology"/>
<dbReference type="PANTHER" id="PTHR38100">
    <property type="entry name" value="HIGH FREQUENCY LYSOGENIZATION PROTEIN HFLD"/>
    <property type="match status" value="1"/>
</dbReference>
<keyword evidence="2 4" id="KW-0963">Cytoplasm</keyword>
<dbReference type="HAMAP" id="MF_00695">
    <property type="entry name" value="HflD_protein"/>
    <property type="match status" value="1"/>
</dbReference>